<evidence type="ECO:0000313" key="2">
    <source>
        <dbReference type="EMBL" id="OJG14448.1"/>
    </source>
</evidence>
<dbReference type="AlphaFoldDB" id="A0A1L8R3V7"/>
<gene>
    <name evidence="2" type="ORF">RU96_GL000901</name>
</gene>
<name>A0A1L8R3V7_9ENTE</name>
<evidence type="ECO:0000256" key="1">
    <source>
        <dbReference type="SAM" id="Coils"/>
    </source>
</evidence>
<organism evidence="2 3">
    <name type="scientific">Enterococcus canintestini</name>
    <dbReference type="NCBI Taxonomy" id="317010"/>
    <lineage>
        <taxon>Bacteria</taxon>
        <taxon>Bacillati</taxon>
        <taxon>Bacillota</taxon>
        <taxon>Bacilli</taxon>
        <taxon>Lactobacillales</taxon>
        <taxon>Enterococcaceae</taxon>
        <taxon>Enterococcus</taxon>
    </lineage>
</organism>
<evidence type="ECO:0000313" key="3">
    <source>
        <dbReference type="Proteomes" id="UP000182835"/>
    </source>
</evidence>
<feature type="coiled-coil region" evidence="1">
    <location>
        <begin position="96"/>
        <end position="130"/>
    </location>
</feature>
<sequence>MLVEKERSFVMKLYHIRKENGFNQHTFYGWLKETGLIEKGPAGYIPGPMAWEEMALLTTKKIDDTGKVRNVTQVTVSKSKVADLITAYLNSGKPNLYNKRKQEEELQLKLQELQKRLEKIESKLTQLPLT</sequence>
<proteinExistence type="predicted"/>
<dbReference type="Proteomes" id="UP000182835">
    <property type="component" value="Unassembled WGS sequence"/>
</dbReference>
<keyword evidence="1" id="KW-0175">Coiled coil</keyword>
<reference evidence="2 3" key="1">
    <citation type="submission" date="2014-12" db="EMBL/GenBank/DDBJ databases">
        <title>Draft genome sequences of 29 type strains of Enterococci.</title>
        <authorList>
            <person name="Zhong Z."/>
            <person name="Sun Z."/>
            <person name="Liu W."/>
            <person name="Zhang W."/>
            <person name="Zhang H."/>
        </authorList>
    </citation>
    <scope>NUCLEOTIDE SEQUENCE [LARGE SCALE GENOMIC DNA]</scope>
    <source>
        <strain evidence="2 3">DSM 21207</strain>
    </source>
</reference>
<protein>
    <submittedName>
        <fullName evidence="2">Uncharacterized protein</fullName>
    </submittedName>
</protein>
<comment type="caution">
    <text evidence="2">The sequence shown here is derived from an EMBL/GenBank/DDBJ whole genome shotgun (WGS) entry which is preliminary data.</text>
</comment>
<dbReference type="EMBL" id="JXKG01000018">
    <property type="protein sequence ID" value="OJG14448.1"/>
    <property type="molecule type" value="Genomic_DNA"/>
</dbReference>
<accession>A0A1L8R3V7</accession>